<dbReference type="EMBL" id="AYZJ01000029">
    <property type="protein sequence ID" value="KRN23078.1"/>
    <property type="molecule type" value="Genomic_DNA"/>
</dbReference>
<comment type="caution">
    <text evidence="1">The sequence shown here is derived from an EMBL/GenBank/DDBJ whole genome shotgun (WGS) entry which is preliminary data.</text>
</comment>
<dbReference type="OrthoDB" id="2306655at2"/>
<reference evidence="1 2" key="1">
    <citation type="journal article" date="2015" name="Genome Announc.">
        <title>Expanding the biotechnology potential of lactobacilli through comparative genomics of 213 strains and associated genera.</title>
        <authorList>
            <person name="Sun Z."/>
            <person name="Harris H.M."/>
            <person name="McCann A."/>
            <person name="Guo C."/>
            <person name="Argimon S."/>
            <person name="Zhang W."/>
            <person name="Yang X."/>
            <person name="Jeffery I.B."/>
            <person name="Cooney J.C."/>
            <person name="Kagawa T.F."/>
            <person name="Liu W."/>
            <person name="Song Y."/>
            <person name="Salvetti E."/>
            <person name="Wrobel A."/>
            <person name="Rasinkangas P."/>
            <person name="Parkhill J."/>
            <person name="Rea M.C."/>
            <person name="O'Sullivan O."/>
            <person name="Ritari J."/>
            <person name="Douillard F.P."/>
            <person name="Paul Ross R."/>
            <person name="Yang R."/>
            <person name="Briner A.E."/>
            <person name="Felis G.E."/>
            <person name="de Vos W.M."/>
            <person name="Barrangou R."/>
            <person name="Klaenhammer T.R."/>
            <person name="Caufield P.W."/>
            <person name="Cui Y."/>
            <person name="Zhang H."/>
            <person name="O'Toole P.W."/>
        </authorList>
    </citation>
    <scope>NUCLEOTIDE SEQUENCE [LARGE SCALE GENOMIC DNA]</scope>
    <source>
        <strain evidence="1 2">DSM 22697</strain>
    </source>
</reference>
<evidence type="ECO:0000313" key="2">
    <source>
        <dbReference type="Proteomes" id="UP000050865"/>
    </source>
</evidence>
<accession>A0A0R2F5V8</accession>
<dbReference type="AlphaFoldDB" id="A0A0R2F5V8"/>
<dbReference type="PATRIC" id="fig|1423730.4.peg.1796"/>
<organism evidence="1 2">
    <name type="scientific">Lacticaseibacillus camelliae DSM 22697 = JCM 13995</name>
    <dbReference type="NCBI Taxonomy" id="1423730"/>
    <lineage>
        <taxon>Bacteria</taxon>
        <taxon>Bacillati</taxon>
        <taxon>Bacillota</taxon>
        <taxon>Bacilli</taxon>
        <taxon>Lactobacillales</taxon>
        <taxon>Lactobacillaceae</taxon>
        <taxon>Lacticaseibacillus</taxon>
    </lineage>
</organism>
<proteinExistence type="predicted"/>
<dbReference type="Proteomes" id="UP000050865">
    <property type="component" value="Unassembled WGS sequence"/>
</dbReference>
<dbReference type="STRING" id="1423730.FC75_GL001719"/>
<dbReference type="RefSeq" id="WP_156314386.1">
    <property type="nucleotide sequence ID" value="NZ_AYZJ01000029.1"/>
</dbReference>
<protein>
    <submittedName>
        <fullName evidence="1">Uncharacterized protein</fullName>
    </submittedName>
</protein>
<evidence type="ECO:0000313" key="1">
    <source>
        <dbReference type="EMBL" id="KRN23078.1"/>
    </source>
</evidence>
<name>A0A0R2F5V8_9LACO</name>
<keyword evidence="2" id="KW-1185">Reference proteome</keyword>
<sequence>MGATGMNQQVTSELQALRRTVLTLAPKAEAAQANALLTLGFRKLAQGDFSKDYLEFSFWPQLALLLPEKEQPKLKAAFAKLEQPQ</sequence>
<gene>
    <name evidence="1" type="ORF">FC75_GL001719</name>
</gene>